<dbReference type="EMBL" id="JALP01000133">
    <property type="protein sequence ID" value="THG90567.1"/>
    <property type="molecule type" value="Genomic_DNA"/>
</dbReference>
<evidence type="ECO:0000313" key="2">
    <source>
        <dbReference type="EMBL" id="THG90567.1"/>
    </source>
</evidence>
<dbReference type="InterPro" id="IPR000361">
    <property type="entry name" value="ATAP_core_dom"/>
</dbReference>
<comment type="caution">
    <text evidence="2">The sequence shown here is derived from an EMBL/GenBank/DDBJ whole genome shotgun (WGS) entry which is preliminary data.</text>
</comment>
<dbReference type="AlphaFoldDB" id="A0A4S4K147"/>
<dbReference type="Proteomes" id="UP000297014">
    <property type="component" value="Unassembled WGS sequence"/>
</dbReference>
<proteinExistence type="predicted"/>
<dbReference type="Pfam" id="PF01521">
    <property type="entry name" value="Fe-S_biosyn"/>
    <property type="match status" value="1"/>
</dbReference>
<organism evidence="2 3">
    <name type="scientific">Alkalihalobacillus alcalophilus ATCC 27647 = CGMCC 1.3604</name>
    <dbReference type="NCBI Taxonomy" id="1218173"/>
    <lineage>
        <taxon>Bacteria</taxon>
        <taxon>Bacillati</taxon>
        <taxon>Bacillota</taxon>
        <taxon>Bacilli</taxon>
        <taxon>Bacillales</taxon>
        <taxon>Bacillaceae</taxon>
        <taxon>Alkalihalobacillus</taxon>
    </lineage>
</organism>
<dbReference type="RefSeq" id="WP_003323806.1">
    <property type="nucleotide sequence ID" value="NZ_ALPT02000036.1"/>
</dbReference>
<protein>
    <recommendedName>
        <fullName evidence="1">Core domain-containing protein</fullName>
    </recommendedName>
</protein>
<name>A0A4S4K147_ALKAL</name>
<feature type="domain" description="Core" evidence="1">
    <location>
        <begin position="1"/>
        <end position="101"/>
    </location>
</feature>
<sequence length="104" mass="11945">MEIHFTEQAKNEMLKHFESSTSYMCFYYELGGCCTPLDGVIRLKTMSSIPDSHLKISTNGIPVYTDSANLRFLEENLTIDHQPNGFVVKSKNQIYGYSLRLEKE</sequence>
<evidence type="ECO:0000313" key="3">
    <source>
        <dbReference type="Proteomes" id="UP000297014"/>
    </source>
</evidence>
<reference evidence="2 3" key="1">
    <citation type="submission" date="2014-01" db="EMBL/GenBank/DDBJ databases">
        <title>Draft genome sequencing of Bacillus alcalophilus CGMCC 1.3604.</title>
        <authorList>
            <person name="Yang J."/>
            <person name="Diao L."/>
            <person name="Yang S."/>
        </authorList>
    </citation>
    <scope>NUCLEOTIDE SEQUENCE [LARGE SCALE GENOMIC DNA]</scope>
    <source>
        <strain evidence="2 3">CGMCC 1.3604</strain>
    </source>
</reference>
<dbReference type="OrthoDB" id="2936547at2"/>
<evidence type="ECO:0000259" key="1">
    <source>
        <dbReference type="Pfam" id="PF01521"/>
    </source>
</evidence>
<accession>A0A4S4K147</accession>
<gene>
    <name evidence="2" type="ORF">AJ85_09880</name>
</gene>
<dbReference type="SUPFAM" id="SSF89360">
    <property type="entry name" value="HesB-like domain"/>
    <property type="match status" value="1"/>
</dbReference>
<dbReference type="Gene3D" id="2.60.300.12">
    <property type="entry name" value="HesB-like domain"/>
    <property type="match status" value="1"/>
</dbReference>
<dbReference type="InterPro" id="IPR035903">
    <property type="entry name" value="HesB-like_dom_sf"/>
</dbReference>